<evidence type="ECO:0000313" key="3">
    <source>
        <dbReference type="Proteomes" id="UP000479710"/>
    </source>
</evidence>
<dbReference type="AlphaFoldDB" id="A0A6G1EJB7"/>
<feature type="region of interest" description="Disordered" evidence="1">
    <location>
        <begin position="1"/>
        <end position="115"/>
    </location>
</feature>
<reference evidence="2 3" key="1">
    <citation type="submission" date="2019-11" db="EMBL/GenBank/DDBJ databases">
        <title>Whole genome sequence of Oryza granulata.</title>
        <authorList>
            <person name="Li W."/>
        </authorList>
    </citation>
    <scope>NUCLEOTIDE SEQUENCE [LARGE SCALE GENOMIC DNA]</scope>
    <source>
        <strain evidence="3">cv. Menghai</strain>
        <tissue evidence="2">Leaf</tissue>
    </source>
</reference>
<accession>A0A6G1EJB7</accession>
<dbReference type="EMBL" id="SPHZ02000003">
    <property type="protein sequence ID" value="KAF0924502.1"/>
    <property type="molecule type" value="Genomic_DNA"/>
</dbReference>
<feature type="compositionally biased region" description="Basic residues" evidence="1">
    <location>
        <begin position="53"/>
        <end position="62"/>
    </location>
</feature>
<comment type="caution">
    <text evidence="2">The sequence shown here is derived from an EMBL/GenBank/DDBJ whole genome shotgun (WGS) entry which is preliminary data.</text>
</comment>
<evidence type="ECO:0000256" key="1">
    <source>
        <dbReference type="SAM" id="MobiDB-lite"/>
    </source>
</evidence>
<gene>
    <name evidence="2" type="ORF">E2562_010149</name>
</gene>
<protein>
    <submittedName>
        <fullName evidence="2">Uncharacterized protein</fullName>
    </submittedName>
</protein>
<keyword evidence="3" id="KW-1185">Reference proteome</keyword>
<proteinExistence type="predicted"/>
<evidence type="ECO:0000313" key="2">
    <source>
        <dbReference type="EMBL" id="KAF0924502.1"/>
    </source>
</evidence>
<organism evidence="2 3">
    <name type="scientific">Oryza meyeriana var. granulata</name>
    <dbReference type="NCBI Taxonomy" id="110450"/>
    <lineage>
        <taxon>Eukaryota</taxon>
        <taxon>Viridiplantae</taxon>
        <taxon>Streptophyta</taxon>
        <taxon>Embryophyta</taxon>
        <taxon>Tracheophyta</taxon>
        <taxon>Spermatophyta</taxon>
        <taxon>Magnoliopsida</taxon>
        <taxon>Liliopsida</taxon>
        <taxon>Poales</taxon>
        <taxon>Poaceae</taxon>
        <taxon>BOP clade</taxon>
        <taxon>Oryzoideae</taxon>
        <taxon>Oryzeae</taxon>
        <taxon>Oryzinae</taxon>
        <taxon>Oryza</taxon>
        <taxon>Oryza meyeriana</taxon>
    </lineage>
</organism>
<sequence length="191" mass="20032">MRRRSDGGAAGNSRSGDGAVGDARAGGGGARLQATAADEGRQRAARQATKPAERKRRRRRRWYASAEPEDGSSMEAPGTTRRRPAAASDGDAETGEGRGDTMASTARSREERRRRASFGIRAHQRLAKAMASTAAGGLQRGHGDRAAALCRSGGGTRGSGLGLGLLGRRLYVWGDLAADSAAAEFLKRIKN</sequence>
<dbReference type="Proteomes" id="UP000479710">
    <property type="component" value="Unassembled WGS sequence"/>
</dbReference>
<name>A0A6G1EJB7_9ORYZ</name>